<organism evidence="2 3">
    <name type="scientific">Tetragenococcus solitarius</name>
    <dbReference type="NCBI Taxonomy" id="71453"/>
    <lineage>
        <taxon>Bacteria</taxon>
        <taxon>Bacillati</taxon>
        <taxon>Bacillota</taxon>
        <taxon>Bacilli</taxon>
        <taxon>Lactobacillales</taxon>
        <taxon>Enterococcaceae</taxon>
        <taxon>Tetragenococcus</taxon>
    </lineage>
</organism>
<gene>
    <name evidence="2" type="ORF">GCM10019998_18820</name>
</gene>
<reference evidence="2 3" key="1">
    <citation type="journal article" date="2019" name="Int. J. Syst. Evol. Microbiol.">
        <title>The Global Catalogue of Microorganisms (GCM) 10K type strain sequencing project: providing services to taxonomists for standard genome sequencing and annotation.</title>
        <authorList>
            <consortium name="The Broad Institute Genomics Platform"/>
            <consortium name="The Broad Institute Genome Sequencing Center for Infectious Disease"/>
            <person name="Wu L."/>
            <person name="Ma J."/>
        </authorList>
    </citation>
    <scope>NUCLEOTIDE SEQUENCE [LARGE SCALE GENOMIC DNA]</scope>
    <source>
        <strain evidence="2 3">JCM 8736</strain>
    </source>
</reference>
<dbReference type="RefSeq" id="WP_068706560.1">
    <property type="nucleotide sequence ID" value="NZ_BAAAXQ010000064.1"/>
</dbReference>
<evidence type="ECO:0008006" key="4">
    <source>
        <dbReference type="Google" id="ProtNLM"/>
    </source>
</evidence>
<dbReference type="Proteomes" id="UP001501577">
    <property type="component" value="Unassembled WGS sequence"/>
</dbReference>
<comment type="caution">
    <text evidence="2">The sequence shown here is derived from an EMBL/GenBank/DDBJ whole genome shotgun (WGS) entry which is preliminary data.</text>
</comment>
<evidence type="ECO:0000313" key="2">
    <source>
        <dbReference type="EMBL" id="GAA3022438.1"/>
    </source>
</evidence>
<sequence length="312" mass="35880">MADIIHFPDGNKRLLKSGNQNMNNQDFLAAKKDFKTLYQLSPTFSYAKKLILAMQNLGDYSGALQLADDHFTAFMNDSEGFTIYFHLLLLDAQFLTAHKLLSYIKTAKKLGKLEEELQQVEKTHSLLSADLKTAKKRQLEELDKTKQPFNPRDWQSFIKDISLKDFIILCQEYLIHAKNPFIPPKLVEELVKDGAKETINVHGKKVNLAGLPLPEDAEVLVKTITAIEEKTQDNPQLQMLILPEIKAHFALMYPFLPDASKAEDWAQSYLLEYRAMFGEDISAKQLDNYQQIQDKKRKIRQIYESLSKADRN</sequence>
<accession>A0ABN3Y883</accession>
<evidence type="ECO:0000313" key="3">
    <source>
        <dbReference type="Proteomes" id="UP001501577"/>
    </source>
</evidence>
<proteinExistence type="predicted"/>
<feature type="coiled-coil region" evidence="1">
    <location>
        <begin position="103"/>
        <end position="137"/>
    </location>
</feature>
<evidence type="ECO:0000256" key="1">
    <source>
        <dbReference type="SAM" id="Coils"/>
    </source>
</evidence>
<name>A0ABN3Y883_9ENTE</name>
<protein>
    <recommendedName>
        <fullName evidence="4">Tetratricopeptide repeat protein</fullName>
    </recommendedName>
</protein>
<keyword evidence="1" id="KW-0175">Coiled coil</keyword>
<keyword evidence="3" id="KW-1185">Reference proteome</keyword>
<dbReference type="EMBL" id="BAAAXQ010000064">
    <property type="protein sequence ID" value="GAA3022438.1"/>
    <property type="molecule type" value="Genomic_DNA"/>
</dbReference>